<evidence type="ECO:0000256" key="1">
    <source>
        <dbReference type="ARBA" id="ARBA00004651"/>
    </source>
</evidence>
<dbReference type="PANTHER" id="PTHR32309">
    <property type="entry name" value="TYROSINE-PROTEIN KINASE"/>
    <property type="match status" value="1"/>
</dbReference>
<evidence type="ECO:0000313" key="9">
    <source>
        <dbReference type="EMBL" id="SDL68095.1"/>
    </source>
</evidence>
<keyword evidence="5 7" id="KW-0472">Membrane</keyword>
<feature type="coiled-coil region" evidence="6">
    <location>
        <begin position="138"/>
        <end position="173"/>
    </location>
</feature>
<dbReference type="Pfam" id="PF02706">
    <property type="entry name" value="Wzz"/>
    <property type="match status" value="1"/>
</dbReference>
<accession>A0A1G9M331</accession>
<keyword evidence="4 7" id="KW-1133">Transmembrane helix</keyword>
<keyword evidence="10" id="KW-1185">Reference proteome</keyword>
<evidence type="ECO:0000259" key="8">
    <source>
        <dbReference type="Pfam" id="PF02706"/>
    </source>
</evidence>
<protein>
    <submittedName>
        <fullName evidence="9">Chain length determinant protein</fullName>
    </submittedName>
</protein>
<dbReference type="InterPro" id="IPR050445">
    <property type="entry name" value="Bact_polysacc_biosynth/exp"/>
</dbReference>
<reference evidence="9 10" key="1">
    <citation type="submission" date="2016-10" db="EMBL/GenBank/DDBJ databases">
        <authorList>
            <person name="de Groot N.N."/>
        </authorList>
    </citation>
    <scope>NUCLEOTIDE SEQUENCE [LARGE SCALE GENOMIC DNA]</scope>
    <source>
        <strain evidence="9 10">DSM 14789</strain>
    </source>
</reference>
<organism evidence="9 10">
    <name type="scientific">Modicisalibacter muralis</name>
    <dbReference type="NCBI Taxonomy" id="119000"/>
    <lineage>
        <taxon>Bacteria</taxon>
        <taxon>Pseudomonadati</taxon>
        <taxon>Pseudomonadota</taxon>
        <taxon>Gammaproteobacteria</taxon>
        <taxon>Oceanospirillales</taxon>
        <taxon>Halomonadaceae</taxon>
        <taxon>Modicisalibacter</taxon>
    </lineage>
</organism>
<evidence type="ECO:0000256" key="7">
    <source>
        <dbReference type="SAM" id="Phobius"/>
    </source>
</evidence>
<name>A0A1G9M331_9GAMM</name>
<evidence type="ECO:0000256" key="3">
    <source>
        <dbReference type="ARBA" id="ARBA00022692"/>
    </source>
</evidence>
<keyword evidence="3 7" id="KW-0812">Transmembrane</keyword>
<dbReference type="GO" id="GO:0005886">
    <property type="term" value="C:plasma membrane"/>
    <property type="evidence" value="ECO:0007669"/>
    <property type="project" value="UniProtKB-SubCell"/>
</dbReference>
<dbReference type="AlphaFoldDB" id="A0A1G9M331"/>
<feature type="transmembrane region" description="Helical" evidence="7">
    <location>
        <begin position="221"/>
        <end position="248"/>
    </location>
</feature>
<evidence type="ECO:0000256" key="6">
    <source>
        <dbReference type="SAM" id="Coils"/>
    </source>
</evidence>
<proteinExistence type="predicted"/>
<feature type="transmembrane region" description="Helical" evidence="7">
    <location>
        <begin position="30"/>
        <end position="48"/>
    </location>
</feature>
<keyword evidence="2" id="KW-1003">Cell membrane</keyword>
<evidence type="ECO:0000256" key="2">
    <source>
        <dbReference type="ARBA" id="ARBA00022475"/>
    </source>
</evidence>
<dbReference type="STRING" id="119000.SAMN05661010_02258"/>
<dbReference type="InterPro" id="IPR003856">
    <property type="entry name" value="LPS_length_determ_N"/>
</dbReference>
<dbReference type="PANTHER" id="PTHR32309:SF31">
    <property type="entry name" value="CAPSULAR EXOPOLYSACCHARIDE FAMILY"/>
    <property type="match status" value="1"/>
</dbReference>
<evidence type="ECO:0000256" key="4">
    <source>
        <dbReference type="ARBA" id="ARBA00022989"/>
    </source>
</evidence>
<dbReference type="OrthoDB" id="5781423at2"/>
<comment type="subcellular location">
    <subcellularLocation>
        <location evidence="1">Cell membrane</location>
        <topology evidence="1">Multi-pass membrane protein</topology>
    </subcellularLocation>
</comment>
<dbReference type="EMBL" id="FNGI01000006">
    <property type="protein sequence ID" value="SDL68095.1"/>
    <property type="molecule type" value="Genomic_DNA"/>
</dbReference>
<gene>
    <name evidence="9" type="ORF">SAMN05661010_02258</name>
</gene>
<evidence type="ECO:0000256" key="5">
    <source>
        <dbReference type="ARBA" id="ARBA00023136"/>
    </source>
</evidence>
<evidence type="ECO:0000313" key="10">
    <source>
        <dbReference type="Proteomes" id="UP000198654"/>
    </source>
</evidence>
<sequence length="255" mass="27519">MNESSPQQTHYDDEISLVDLAKILIKRWKTMAVIFIVVVLAALAYALLQPRTYSYTSLYGVAEQGPYDALESPEALVAKAQSLYVGPETRELLDSLGLQNLPFSIEIENPEETLLVSLTSQAAETHVEAVTQLHEGVLARLKESQQAMVKRRKEALERQLQSAKATLDAAKQSDSMGAAEVVAGVMGRIAGLEASLVELREGEISQTAVQSLNPTGTSRTLILALGIVLGGMLAVLGAFFMQFAGLVCKSLKEDA</sequence>
<feature type="domain" description="Polysaccharide chain length determinant N-terminal" evidence="8">
    <location>
        <begin position="13"/>
        <end position="76"/>
    </location>
</feature>
<dbReference type="RefSeq" id="WP_089728587.1">
    <property type="nucleotide sequence ID" value="NZ_FNGI01000006.1"/>
</dbReference>
<keyword evidence="6" id="KW-0175">Coiled coil</keyword>
<dbReference type="Proteomes" id="UP000198654">
    <property type="component" value="Unassembled WGS sequence"/>
</dbReference>